<dbReference type="InterPro" id="IPR017907">
    <property type="entry name" value="Znf_RING_CS"/>
</dbReference>
<dbReference type="Gene3D" id="2.60.210.10">
    <property type="entry name" value="Apoptosis, Tumor Necrosis Factor Receptor Associated Protein 2, Chain A"/>
    <property type="match status" value="1"/>
</dbReference>
<evidence type="ECO:0000256" key="2">
    <source>
        <dbReference type="ARBA" id="ARBA00022490"/>
    </source>
</evidence>
<evidence type="ECO:0000256" key="4">
    <source>
        <dbReference type="ARBA" id="ARBA00022771"/>
    </source>
</evidence>
<proteinExistence type="predicted"/>
<dbReference type="SMART" id="SM00061">
    <property type="entry name" value="MATH"/>
    <property type="match status" value="1"/>
</dbReference>
<dbReference type="EMBL" id="CAJNOR010000138">
    <property type="protein sequence ID" value="CAF0813382.1"/>
    <property type="molecule type" value="Genomic_DNA"/>
</dbReference>
<dbReference type="GO" id="GO:0008270">
    <property type="term" value="F:zinc ion binding"/>
    <property type="evidence" value="ECO:0007669"/>
    <property type="project" value="UniProtKB-KW"/>
</dbReference>
<dbReference type="Gene3D" id="3.30.40.10">
    <property type="entry name" value="Zinc/RING finger domain, C3HC4 (zinc finger)"/>
    <property type="match status" value="2"/>
</dbReference>
<dbReference type="PROSITE" id="PS00518">
    <property type="entry name" value="ZF_RING_1"/>
    <property type="match status" value="1"/>
</dbReference>
<dbReference type="InterPro" id="IPR012227">
    <property type="entry name" value="TNF_rcpt-assoc_TRAF_met"/>
</dbReference>
<name>A0A813TED5_ADIRI</name>
<dbReference type="GO" id="GO:0005737">
    <property type="term" value="C:cytoplasm"/>
    <property type="evidence" value="ECO:0007669"/>
    <property type="project" value="UniProtKB-SubCell"/>
</dbReference>
<feature type="domain" description="MATH" evidence="9">
    <location>
        <begin position="268"/>
        <end position="415"/>
    </location>
</feature>
<evidence type="ECO:0000313" key="11">
    <source>
        <dbReference type="Proteomes" id="UP000663828"/>
    </source>
</evidence>
<dbReference type="InterPro" id="IPR049342">
    <property type="entry name" value="TRAF1-6_MATH_dom"/>
</dbReference>
<dbReference type="InterPro" id="IPR008974">
    <property type="entry name" value="TRAF-like"/>
</dbReference>
<keyword evidence="5" id="KW-0862">Zinc</keyword>
<dbReference type="PROSITE" id="PS50144">
    <property type="entry name" value="MATH"/>
    <property type="match status" value="1"/>
</dbReference>
<evidence type="ECO:0000256" key="6">
    <source>
        <dbReference type="PROSITE-ProRule" id="PRU00175"/>
    </source>
</evidence>
<dbReference type="PANTHER" id="PTHR10131">
    <property type="entry name" value="TNF RECEPTOR ASSOCIATED FACTOR"/>
    <property type="match status" value="1"/>
</dbReference>
<dbReference type="GO" id="GO:0007165">
    <property type="term" value="P:signal transduction"/>
    <property type="evidence" value="ECO:0007669"/>
    <property type="project" value="InterPro"/>
</dbReference>
<dbReference type="SUPFAM" id="SSF57850">
    <property type="entry name" value="RING/U-box"/>
    <property type="match status" value="1"/>
</dbReference>
<dbReference type="Proteomes" id="UP000663828">
    <property type="component" value="Unassembled WGS sequence"/>
</dbReference>
<dbReference type="SUPFAM" id="SSF49599">
    <property type="entry name" value="TRAF domain-like"/>
    <property type="match status" value="1"/>
</dbReference>
<dbReference type="PROSITE" id="PS50089">
    <property type="entry name" value="ZF_RING_2"/>
    <property type="match status" value="1"/>
</dbReference>
<feature type="domain" description="RING-type" evidence="8">
    <location>
        <begin position="18"/>
        <end position="57"/>
    </location>
</feature>
<keyword evidence="7" id="KW-0175">Coiled coil</keyword>
<gene>
    <name evidence="10" type="ORF">XAT740_LOCUS3582</name>
</gene>
<sequence length="458" mass="52257">MVGYKIQNLGSIDSSYKCSCCSFLLRNPAQLIECAHRLCQSCVNNQPGESIVCPQCNEKTLRSKVKPDRGCRNDMQSLTVCCALCGWNGPLKNYEAHLGEKHPNPMCEFCHATYPSVIDLNEHVSYQCPEVLVHCPLEVFGCEDNIRRTDLSKHYSTGRHQRILINVVPSREFQSSNSIVRRNELEESLDVLSTVIQQANEDQGHLRNECRENERNLEALLQDLSVSRKSVEEEFVFLQKLVNDQQISQCDIVSIQQKLHDMKSPSSDGTLIWRITDVKQKIEDAKSNVQPSILSPVFYSSPTGYKICLCLHPNGNDSAQHTHMSLYFVLMRGEYDSILTFPFCFKMIFCLIDQTGKQQHIFDVLEPDLSSSSYQRPQSEKNTPIGFIKFVPLRILQQGNNAYVRNDTMFIKAMIDFTNHPKEILSYVLNISPGMTAVAQHAMIEEERRVHQQRSVSK</sequence>
<keyword evidence="3" id="KW-0479">Metal-binding</keyword>
<dbReference type="CDD" id="cd00270">
    <property type="entry name" value="MATH_TRAF_C"/>
    <property type="match status" value="1"/>
</dbReference>
<evidence type="ECO:0000256" key="1">
    <source>
        <dbReference type="ARBA" id="ARBA00004496"/>
    </source>
</evidence>
<keyword evidence="4 6" id="KW-0863">Zinc-finger</keyword>
<dbReference type="PIRSF" id="PIRSF015614">
    <property type="entry name" value="TRAF"/>
    <property type="match status" value="1"/>
</dbReference>
<comment type="subcellular location">
    <subcellularLocation>
        <location evidence="1">Cytoplasm</location>
    </subcellularLocation>
</comment>
<evidence type="ECO:0000259" key="8">
    <source>
        <dbReference type="PROSITE" id="PS50089"/>
    </source>
</evidence>
<comment type="caution">
    <text evidence="10">The sequence shown here is derived from an EMBL/GenBank/DDBJ whole genome shotgun (WGS) entry which is preliminary data.</text>
</comment>
<dbReference type="AlphaFoldDB" id="A0A813TED5"/>
<dbReference type="Pfam" id="PF21355">
    <property type="entry name" value="TRAF-mep_MATH"/>
    <property type="match status" value="1"/>
</dbReference>
<evidence type="ECO:0000256" key="7">
    <source>
        <dbReference type="SAM" id="Coils"/>
    </source>
</evidence>
<dbReference type="GO" id="GO:0043122">
    <property type="term" value="P:regulation of canonical NF-kappaB signal transduction"/>
    <property type="evidence" value="ECO:0007669"/>
    <property type="project" value="TreeGrafter"/>
</dbReference>
<dbReference type="InterPro" id="IPR013083">
    <property type="entry name" value="Znf_RING/FYVE/PHD"/>
</dbReference>
<accession>A0A813TED5</accession>
<protein>
    <submittedName>
        <fullName evidence="10">Uncharacterized protein</fullName>
    </submittedName>
</protein>
<dbReference type="PANTHER" id="PTHR10131:SF94">
    <property type="entry name" value="TNF RECEPTOR-ASSOCIATED FACTOR 4"/>
    <property type="match status" value="1"/>
</dbReference>
<feature type="coiled-coil region" evidence="7">
    <location>
        <begin position="182"/>
        <end position="234"/>
    </location>
</feature>
<dbReference type="InterPro" id="IPR001841">
    <property type="entry name" value="Znf_RING"/>
</dbReference>
<reference evidence="10" key="1">
    <citation type="submission" date="2021-02" db="EMBL/GenBank/DDBJ databases">
        <authorList>
            <person name="Nowell W R."/>
        </authorList>
    </citation>
    <scope>NUCLEOTIDE SEQUENCE</scope>
</reference>
<evidence type="ECO:0000256" key="5">
    <source>
        <dbReference type="ARBA" id="ARBA00022833"/>
    </source>
</evidence>
<evidence type="ECO:0000313" key="10">
    <source>
        <dbReference type="EMBL" id="CAF0813382.1"/>
    </source>
</evidence>
<dbReference type="GO" id="GO:0042981">
    <property type="term" value="P:regulation of apoptotic process"/>
    <property type="evidence" value="ECO:0007669"/>
    <property type="project" value="InterPro"/>
</dbReference>
<evidence type="ECO:0000256" key="3">
    <source>
        <dbReference type="ARBA" id="ARBA00022723"/>
    </source>
</evidence>
<organism evidence="10 11">
    <name type="scientific">Adineta ricciae</name>
    <name type="common">Rotifer</name>
    <dbReference type="NCBI Taxonomy" id="249248"/>
    <lineage>
        <taxon>Eukaryota</taxon>
        <taxon>Metazoa</taxon>
        <taxon>Spiralia</taxon>
        <taxon>Gnathifera</taxon>
        <taxon>Rotifera</taxon>
        <taxon>Eurotatoria</taxon>
        <taxon>Bdelloidea</taxon>
        <taxon>Adinetida</taxon>
        <taxon>Adinetidae</taxon>
        <taxon>Adineta</taxon>
    </lineage>
</organism>
<evidence type="ECO:0000259" key="9">
    <source>
        <dbReference type="PROSITE" id="PS50144"/>
    </source>
</evidence>
<keyword evidence="2" id="KW-0963">Cytoplasm</keyword>
<dbReference type="InterPro" id="IPR002083">
    <property type="entry name" value="MATH/TRAF_dom"/>
</dbReference>
<keyword evidence="11" id="KW-1185">Reference proteome</keyword>